<proteinExistence type="predicted"/>
<keyword evidence="1" id="KW-0175">Coiled coil</keyword>
<dbReference type="InterPro" id="IPR011009">
    <property type="entry name" value="Kinase-like_dom_sf"/>
</dbReference>
<feature type="coiled-coil region" evidence="1">
    <location>
        <begin position="686"/>
        <end position="731"/>
    </location>
</feature>
<keyword evidence="4" id="KW-1185">Reference proteome</keyword>
<evidence type="ECO:0008006" key="5">
    <source>
        <dbReference type="Google" id="ProtNLM"/>
    </source>
</evidence>
<organism evidence="3 4">
    <name type="scientific">Paenibacillus taihuensis</name>
    <dbReference type="NCBI Taxonomy" id="1156355"/>
    <lineage>
        <taxon>Bacteria</taxon>
        <taxon>Bacillati</taxon>
        <taxon>Bacillota</taxon>
        <taxon>Bacilli</taxon>
        <taxon>Bacillales</taxon>
        <taxon>Paenibacillaceae</taxon>
        <taxon>Paenibacillus</taxon>
    </lineage>
</organism>
<accession>A0A3D9PZ58</accession>
<dbReference type="EMBL" id="QTTN01000069">
    <property type="protein sequence ID" value="REE55430.1"/>
    <property type="molecule type" value="Genomic_DNA"/>
</dbReference>
<feature type="transmembrane region" description="Helical" evidence="2">
    <location>
        <begin position="396"/>
        <end position="413"/>
    </location>
</feature>
<evidence type="ECO:0000313" key="3">
    <source>
        <dbReference type="EMBL" id="REE55430.1"/>
    </source>
</evidence>
<gene>
    <name evidence="3" type="ORF">A8990_16922</name>
</gene>
<keyword evidence="2" id="KW-0812">Transmembrane</keyword>
<dbReference type="Proteomes" id="UP000256304">
    <property type="component" value="Unassembled WGS sequence"/>
</dbReference>
<feature type="transmembrane region" description="Helical" evidence="2">
    <location>
        <begin position="419"/>
        <end position="440"/>
    </location>
</feature>
<protein>
    <recommendedName>
        <fullName evidence="5">Protein kinase domain-containing protein</fullName>
    </recommendedName>
</protein>
<reference evidence="3 4" key="1">
    <citation type="submission" date="2018-08" db="EMBL/GenBank/DDBJ databases">
        <title>Genomic Encyclopedia of Type Strains, Phase III (KMG-III): the genomes of soil and plant-associated and newly described type strains.</title>
        <authorList>
            <person name="Whitman W."/>
        </authorList>
    </citation>
    <scope>NUCLEOTIDE SEQUENCE [LARGE SCALE GENOMIC DNA]</scope>
    <source>
        <strain evidence="3 4">CGMCC 1.10966</strain>
    </source>
</reference>
<keyword evidence="2" id="KW-1133">Transmembrane helix</keyword>
<evidence type="ECO:0000256" key="2">
    <source>
        <dbReference type="SAM" id="Phobius"/>
    </source>
</evidence>
<name>A0A3D9PZ58_9BACL</name>
<evidence type="ECO:0000313" key="4">
    <source>
        <dbReference type="Proteomes" id="UP000256304"/>
    </source>
</evidence>
<evidence type="ECO:0000256" key="1">
    <source>
        <dbReference type="SAM" id="Coils"/>
    </source>
</evidence>
<dbReference type="SUPFAM" id="SSF56112">
    <property type="entry name" value="Protein kinase-like (PK-like)"/>
    <property type="match status" value="1"/>
</dbReference>
<sequence>MRHLFWPTPQDYREAIQNPRICFMDPELRSGLPELDKLGLPRPISGSFASVYKLKCGEREWAVRCFTNNVKDQKIRYDAISLHLRANPLPYLVPFEYISEGININGQWFPVVKMQWVEGESLHEYVGRNLHRADLLQELSDKWRIMTRELRAFHIGHGDLQHGNIRINNDEIILIDYDGMYVPALNGMPSNELGHRNYQHPGRNEGHFGPYIDHFSAWVIWISIAAVCADPSLWHSLQAGEEEECLLFRRNDFLRPDESQAFELLALAPNNAVRSSANSLRAYASVEVPEVPGIPDPELEERDTPSSNMRISDFSKTSASAIMNSLTALYGRLIDRKQLKVAVDVNDVNDAKDEASSRPETSYSGGASWVLDHISLEPAPRKAQSTTSDRFMLERVVSFLILIAAASAAAVIYSSAPVAALLICSIFGFGTEIAFLSWRYRKIPVVQEKRVTNEDIKRLDLVLLDLRNELNELNETKHNFSKIEEWFIQDFVQRIEEAANRELQETIAVEKELQVQLSGLLGERQTIDQLEKTELSSTLSSFQKTWLEEQLSKHKISQDKIQDIDDEMKRRLRTNGIRTPADFMDITINQSYGRKQIDKVYLILKNGGSVHVGMSRAQAKALIDWKRKIERRYRTKLPAVLPRSEISAIALRFKDRKSKLNDAEQTYRSGARDKVDAIKQAHRPELESLTKELEATRIRLANELHQLDSQIDERTNRHSNIQEEYHDLNERIVLYGDVRFLRYVKQVFLERG</sequence>
<comment type="caution">
    <text evidence="3">The sequence shown here is derived from an EMBL/GenBank/DDBJ whole genome shotgun (WGS) entry which is preliminary data.</text>
</comment>
<keyword evidence="2" id="KW-0472">Membrane</keyword>
<dbReference type="AlphaFoldDB" id="A0A3D9PZ58"/>
<feature type="coiled-coil region" evidence="1">
    <location>
        <begin position="456"/>
        <end position="483"/>
    </location>
</feature>